<proteinExistence type="predicted"/>
<evidence type="ECO:0000256" key="1">
    <source>
        <dbReference type="ARBA" id="ARBA00004141"/>
    </source>
</evidence>
<keyword evidence="4 5" id="KW-0472">Membrane</keyword>
<gene>
    <name evidence="6" type="ORF">GCM10009836_73160</name>
</gene>
<name>A0ABN2NRU1_9PSEU</name>
<feature type="transmembrane region" description="Helical" evidence="5">
    <location>
        <begin position="140"/>
        <end position="158"/>
    </location>
</feature>
<evidence type="ECO:0000313" key="7">
    <source>
        <dbReference type="Proteomes" id="UP001500449"/>
    </source>
</evidence>
<comment type="subcellular location">
    <subcellularLocation>
        <location evidence="1">Membrane</location>
        <topology evidence="1">Multi-pass membrane protein</topology>
    </subcellularLocation>
</comment>
<comment type="caution">
    <text evidence="6">The sequence shown here is derived from an EMBL/GenBank/DDBJ whole genome shotgun (WGS) entry which is preliminary data.</text>
</comment>
<feature type="transmembrane region" description="Helical" evidence="5">
    <location>
        <begin position="69"/>
        <end position="91"/>
    </location>
</feature>
<keyword evidence="2 5" id="KW-0812">Transmembrane</keyword>
<keyword evidence="3 5" id="KW-1133">Transmembrane helix</keyword>
<evidence type="ECO:0000313" key="6">
    <source>
        <dbReference type="EMBL" id="GAA1881232.1"/>
    </source>
</evidence>
<dbReference type="RefSeq" id="WP_344428272.1">
    <property type="nucleotide sequence ID" value="NZ_BAAAQK010000034.1"/>
</dbReference>
<protein>
    <submittedName>
        <fullName evidence="6">Isoprenylcysteine carboxylmethyltransferase family protein</fullName>
    </submittedName>
</protein>
<dbReference type="EMBL" id="BAAAQK010000034">
    <property type="protein sequence ID" value="GAA1881232.1"/>
    <property type="molecule type" value="Genomic_DNA"/>
</dbReference>
<sequence>MSVPVYTVLVLLVGVERLAETAVSARNARWAFARGGVESGRGHYPFMVLLHTWLLVGCLAEVWLGDRPFVPALGWTMLALVLVCQGVRWWCIAALGPRWNTRVIVVPGLPLVTSGPYRALRHPNYLVVVVEGAALPLVHSAWITAAAFTVANAALLTVRLRAERRALRWAVAVPA</sequence>
<reference evidence="6 7" key="1">
    <citation type="journal article" date="2019" name="Int. J. Syst. Evol. Microbiol.">
        <title>The Global Catalogue of Microorganisms (GCM) 10K type strain sequencing project: providing services to taxonomists for standard genome sequencing and annotation.</title>
        <authorList>
            <consortium name="The Broad Institute Genomics Platform"/>
            <consortium name="The Broad Institute Genome Sequencing Center for Infectious Disease"/>
            <person name="Wu L."/>
            <person name="Ma J."/>
        </authorList>
    </citation>
    <scope>NUCLEOTIDE SEQUENCE [LARGE SCALE GENOMIC DNA]</scope>
    <source>
        <strain evidence="6 7">JCM 16009</strain>
    </source>
</reference>
<accession>A0ABN2NRU1</accession>
<dbReference type="Proteomes" id="UP001500449">
    <property type="component" value="Unassembled WGS sequence"/>
</dbReference>
<keyword evidence="7" id="KW-1185">Reference proteome</keyword>
<evidence type="ECO:0000256" key="3">
    <source>
        <dbReference type="ARBA" id="ARBA00022989"/>
    </source>
</evidence>
<organism evidence="6 7">
    <name type="scientific">Pseudonocardia ailaonensis</name>
    <dbReference type="NCBI Taxonomy" id="367279"/>
    <lineage>
        <taxon>Bacteria</taxon>
        <taxon>Bacillati</taxon>
        <taxon>Actinomycetota</taxon>
        <taxon>Actinomycetes</taxon>
        <taxon>Pseudonocardiales</taxon>
        <taxon>Pseudonocardiaceae</taxon>
        <taxon>Pseudonocardia</taxon>
    </lineage>
</organism>
<dbReference type="Pfam" id="PF04140">
    <property type="entry name" value="ICMT"/>
    <property type="match status" value="1"/>
</dbReference>
<dbReference type="Gene3D" id="1.20.120.1630">
    <property type="match status" value="1"/>
</dbReference>
<evidence type="ECO:0000256" key="4">
    <source>
        <dbReference type="ARBA" id="ARBA00023136"/>
    </source>
</evidence>
<evidence type="ECO:0000256" key="5">
    <source>
        <dbReference type="SAM" id="Phobius"/>
    </source>
</evidence>
<evidence type="ECO:0000256" key="2">
    <source>
        <dbReference type="ARBA" id="ARBA00022692"/>
    </source>
</evidence>
<dbReference type="InterPro" id="IPR007269">
    <property type="entry name" value="ICMT_MeTrfase"/>
</dbReference>
<feature type="transmembrane region" description="Helical" evidence="5">
    <location>
        <begin position="44"/>
        <end position="63"/>
    </location>
</feature>
<feature type="transmembrane region" description="Helical" evidence="5">
    <location>
        <begin position="103"/>
        <end position="120"/>
    </location>
</feature>